<feature type="transmembrane region" description="Helical" evidence="1">
    <location>
        <begin position="99"/>
        <end position="120"/>
    </location>
</feature>
<evidence type="ECO:0000313" key="3">
    <source>
        <dbReference type="Proteomes" id="UP000092967"/>
    </source>
</evidence>
<dbReference type="AlphaFoldDB" id="A0A1B1Y2L7"/>
<dbReference type="EMBL" id="CP014224">
    <property type="protein sequence ID" value="ANW94977.1"/>
    <property type="molecule type" value="Genomic_DNA"/>
</dbReference>
<dbReference type="OrthoDB" id="975915at2"/>
<dbReference type="RefSeq" id="WP_068824081.1">
    <property type="nucleotide sequence ID" value="NZ_CP014224.1"/>
</dbReference>
<protein>
    <recommendedName>
        <fullName evidence="4">Glycosyltransferase RgtA/B/C/D-like domain-containing protein</fullName>
    </recommendedName>
</protein>
<keyword evidence="1" id="KW-1133">Transmembrane helix</keyword>
<dbReference type="STRING" id="1790137.AXE80_01125"/>
<feature type="transmembrane region" description="Helical" evidence="1">
    <location>
        <begin position="31"/>
        <end position="54"/>
    </location>
</feature>
<feature type="transmembrane region" description="Helical" evidence="1">
    <location>
        <begin position="132"/>
        <end position="165"/>
    </location>
</feature>
<accession>A0A1B1Y2L7</accession>
<evidence type="ECO:0000313" key="2">
    <source>
        <dbReference type="EMBL" id="ANW94977.1"/>
    </source>
</evidence>
<keyword evidence="1" id="KW-0472">Membrane</keyword>
<keyword evidence="3" id="KW-1185">Reference proteome</keyword>
<keyword evidence="1" id="KW-0812">Transmembrane</keyword>
<organism evidence="2 3">
    <name type="scientific">Wenyingzhuangia fucanilytica</name>
    <dbReference type="NCBI Taxonomy" id="1790137"/>
    <lineage>
        <taxon>Bacteria</taxon>
        <taxon>Pseudomonadati</taxon>
        <taxon>Bacteroidota</taxon>
        <taxon>Flavobacteriia</taxon>
        <taxon>Flavobacteriales</taxon>
        <taxon>Flavobacteriaceae</taxon>
        <taxon>Wenyingzhuangia</taxon>
    </lineage>
</organism>
<proteinExistence type="predicted"/>
<feature type="transmembrane region" description="Helical" evidence="1">
    <location>
        <begin position="217"/>
        <end position="237"/>
    </location>
</feature>
<dbReference type="Proteomes" id="UP000092967">
    <property type="component" value="Chromosome"/>
</dbReference>
<evidence type="ECO:0000256" key="1">
    <source>
        <dbReference type="SAM" id="Phobius"/>
    </source>
</evidence>
<reference evidence="2 3" key="1">
    <citation type="submission" date="2016-02" db="EMBL/GenBank/DDBJ databases">
        <authorList>
            <person name="Wen L."/>
            <person name="He K."/>
            <person name="Yang H."/>
        </authorList>
    </citation>
    <scope>NUCLEOTIDE SEQUENCE [LARGE SCALE GENOMIC DNA]</scope>
    <source>
        <strain evidence="2 3">CZ1127</strain>
    </source>
</reference>
<feature type="transmembrane region" description="Helical" evidence="1">
    <location>
        <begin position="6"/>
        <end position="24"/>
    </location>
</feature>
<feature type="transmembrane region" description="Helical" evidence="1">
    <location>
        <begin position="177"/>
        <end position="205"/>
    </location>
</feature>
<gene>
    <name evidence="2" type="ORF">AXE80_01125</name>
</gene>
<feature type="transmembrane region" description="Helical" evidence="1">
    <location>
        <begin position="294"/>
        <end position="318"/>
    </location>
</feature>
<dbReference type="KEGG" id="wfu:AXE80_01125"/>
<evidence type="ECO:0008006" key="4">
    <source>
        <dbReference type="Google" id="ProtNLM"/>
    </source>
</evidence>
<name>A0A1B1Y2L7_9FLAO</name>
<feature type="transmembrane region" description="Helical" evidence="1">
    <location>
        <begin position="330"/>
        <end position="349"/>
    </location>
</feature>
<sequence>MNIQEVIIGILLMVYVGVSLKNLITQTHSFWLKAFMVIFTGVHFSISLVFAVFLDRFSNINDPKDFYSLADNADNWGEVLGMGHDFMASVIYPFVKSGVGIELLFLIFATISYNAFLRYFKLIGIQRLEKTPILYLLFYLIPTIHVWTACLGKEPLLVWLMVVLLEVLKNNKENWKLFLVLSLIFLIRPHVCIVLLLVLLLLKFLESKISKAKKLQMIGFTILLIGITTLVFMRFFLKIEPLSIEGFWAYVDKFQGEISNKGGSAISVKGTNIASRVVYLLWMPLPFIYNITNVLQGLVAMENVYYVIVIFMMFYRCVREKWSLTSQPHIQFSIIAAISLIILFASYLYNLGLGNRMKLMFLPYLFYGWIQMNNQMPNQSSRI</sequence>